<feature type="compositionally biased region" description="Polar residues" evidence="1">
    <location>
        <begin position="233"/>
        <end position="244"/>
    </location>
</feature>
<evidence type="ECO:0000259" key="2">
    <source>
        <dbReference type="Pfam" id="PF08706"/>
    </source>
</evidence>
<evidence type="ECO:0000256" key="1">
    <source>
        <dbReference type="SAM" id="MobiDB-lite"/>
    </source>
</evidence>
<organism evidence="4 5">
    <name type="scientific">Roseofilum halophilum BLCC-M91</name>
    <dbReference type="NCBI Taxonomy" id="3022259"/>
    <lineage>
        <taxon>Bacteria</taxon>
        <taxon>Bacillati</taxon>
        <taxon>Cyanobacteriota</taxon>
        <taxon>Cyanophyceae</taxon>
        <taxon>Desertifilales</taxon>
        <taxon>Desertifilaceae</taxon>
        <taxon>Roseofilum</taxon>
        <taxon>Roseofilum halophilum</taxon>
    </lineage>
</organism>
<proteinExistence type="predicted"/>
<dbReference type="RefSeq" id="WP_283760636.1">
    <property type="nucleotide sequence ID" value="NZ_JAQPOK010000001.1"/>
</dbReference>
<gene>
    <name evidence="4" type="ORF">PJF56_00355</name>
</gene>
<accession>A0ABT7BFJ2</accession>
<dbReference type="CDD" id="cd01029">
    <property type="entry name" value="TOPRIM_primases"/>
    <property type="match status" value="1"/>
</dbReference>
<dbReference type="InterPro" id="IPR014818">
    <property type="entry name" value="Phage/plasmid_primase_P4_C"/>
</dbReference>
<evidence type="ECO:0000259" key="3">
    <source>
        <dbReference type="Pfam" id="PF12965"/>
    </source>
</evidence>
<feature type="domain" description="Bacteriophage/plasmid primase P4 C-terminal" evidence="2">
    <location>
        <begin position="270"/>
        <end position="397"/>
    </location>
</feature>
<dbReference type="PANTHER" id="PTHR34985">
    <property type="entry name" value="SLR0554 PROTEIN"/>
    <property type="match status" value="1"/>
</dbReference>
<dbReference type="Pfam" id="PF12965">
    <property type="entry name" value="DUF3854"/>
    <property type="match status" value="1"/>
</dbReference>
<comment type="caution">
    <text evidence="4">The sequence shown here is derived from an EMBL/GenBank/DDBJ whole genome shotgun (WGS) entry which is preliminary data.</text>
</comment>
<sequence length="401" mass="46272">MIMTERFPLEVAQGFTVQGVDVNGNPNPDSWQLRLRTPGEDGAKYKTKGKHGKEYGDYDAFLPKGKIGRYILHIKGLDDVLARADKERRYKCLGLHLGQFLIQSPQFPIVITEGAKKACCGLESGYITVSIPGCTMWHKPQSKELVNVLKDLCTQGRRVYIALDADFRNKPDVKREISWLGKALCDRGCDVRICVWDLNAGKGINDFIVNGGDFDEVINKAMVIAQWEKQFNASQQSSENNRTQVAERNRSSKDRPPSPVEFAQGIAETERQRWRFHNEQKTWREWNGKYWEAIPQEKVGDYIYHKAKSQIKSNAWVKDCQALLERELRQWQWMPQSQTVKAFSNGVVDMETLELTPHDPSHYNTSIIHRDWWMPKGEPIKDPLEALKQYCPHIWEAWHQA</sequence>
<name>A0ABT7BFJ2_9CYAN</name>
<dbReference type="Proteomes" id="UP001231370">
    <property type="component" value="Unassembled WGS sequence"/>
</dbReference>
<protein>
    <submittedName>
        <fullName evidence="4">DUF3854 domain-containing protein</fullName>
    </submittedName>
</protein>
<evidence type="ECO:0000313" key="4">
    <source>
        <dbReference type="EMBL" id="MDJ1177306.1"/>
    </source>
</evidence>
<feature type="region of interest" description="Disordered" evidence="1">
    <location>
        <begin position="233"/>
        <end position="264"/>
    </location>
</feature>
<dbReference type="PANTHER" id="PTHR34985:SF1">
    <property type="entry name" value="SLR0554 PROTEIN"/>
    <property type="match status" value="1"/>
</dbReference>
<feature type="compositionally biased region" description="Basic and acidic residues" evidence="1">
    <location>
        <begin position="245"/>
        <end position="256"/>
    </location>
</feature>
<evidence type="ECO:0000313" key="5">
    <source>
        <dbReference type="Proteomes" id="UP001231370"/>
    </source>
</evidence>
<feature type="domain" description="DUF3854" evidence="3">
    <location>
        <begin position="100"/>
        <end position="212"/>
    </location>
</feature>
<reference evidence="4 5" key="1">
    <citation type="submission" date="2023-01" db="EMBL/GenBank/DDBJ databases">
        <title>Novel diversity within Roseofilum (Cyanobacteria; Desertifilaceae) from marine benthic mats with descriptions of four novel species.</title>
        <authorList>
            <person name="Wang Y."/>
            <person name="Berthold D.E."/>
            <person name="Hu J."/>
            <person name="Lefler F.W."/>
            <person name="Laughinghouse H.D. IV."/>
        </authorList>
    </citation>
    <scope>NUCLEOTIDE SEQUENCE [LARGE SCALE GENOMIC DNA]</scope>
    <source>
        <strain evidence="4 5">BLCC-M91</strain>
    </source>
</reference>
<dbReference type="EMBL" id="JAQPOK010000001">
    <property type="protein sequence ID" value="MDJ1177306.1"/>
    <property type="molecule type" value="Genomic_DNA"/>
</dbReference>
<dbReference type="InterPro" id="IPR034154">
    <property type="entry name" value="TOPRIM_DnaG/twinkle"/>
</dbReference>
<dbReference type="Pfam" id="PF08706">
    <property type="entry name" value="D5_N"/>
    <property type="match status" value="1"/>
</dbReference>
<dbReference type="InterPro" id="IPR024385">
    <property type="entry name" value="DUF3854"/>
</dbReference>
<keyword evidence="5" id="KW-1185">Reference proteome</keyword>